<accession>A0A382ER11</accession>
<gene>
    <name evidence="1" type="ORF">METZ01_LOCUS205285</name>
</gene>
<protein>
    <submittedName>
        <fullName evidence="1">Uncharacterized protein</fullName>
    </submittedName>
</protein>
<name>A0A382ER11_9ZZZZ</name>
<evidence type="ECO:0000313" key="1">
    <source>
        <dbReference type="EMBL" id="SVB52431.1"/>
    </source>
</evidence>
<dbReference type="AlphaFoldDB" id="A0A382ER11"/>
<proteinExistence type="predicted"/>
<reference evidence="1" key="1">
    <citation type="submission" date="2018-05" db="EMBL/GenBank/DDBJ databases">
        <authorList>
            <person name="Lanie J.A."/>
            <person name="Ng W.-L."/>
            <person name="Kazmierczak K.M."/>
            <person name="Andrzejewski T.M."/>
            <person name="Davidsen T.M."/>
            <person name="Wayne K.J."/>
            <person name="Tettelin H."/>
            <person name="Glass J.I."/>
            <person name="Rusch D."/>
            <person name="Podicherti R."/>
            <person name="Tsui H.-C.T."/>
            <person name="Winkler M.E."/>
        </authorList>
    </citation>
    <scope>NUCLEOTIDE SEQUENCE</scope>
</reference>
<sequence length="444" mass="50095">MSDYEPLNLSEKLNAGMDILGQGLSAEVGSQSFRGLPFSISADPTRCFISLNKDSGSVEIPVKKPAYHIIFAHRLLRSDIDDGGPVGSLIANYFFCMEGEQKVEYPIRERFEIASVPMDSFRGPSGLPFRAVTDGKHELFPRNEGKWHEFGRRQTEYLQATANSYFLWSWANPNPDRNIESIRIIPKGPEFVISAITLSHLDEYPFARQGRREVKFTLNDSPVETTEFDLQVKIDRGDSTYPFGLPEDPDVGFIKALHRGFGERHNENASSSYAEISAIPSATVSLEHNGKTIGQIPWGRIENEGKVETSKFSAELLDRGRNWVKTTILDDDTGLPVPCRVHFRSPEGIPYQPHGHHNQVNSNLDSWHVDVGGDVRLGQITYAYIDGQCQGWLPRGDVIVDVARGFEYEPVREKIRIEPGQRDLTLRIKRWVDMNKQGWFSGDS</sequence>
<feature type="non-terminal residue" evidence="1">
    <location>
        <position position="444"/>
    </location>
</feature>
<organism evidence="1">
    <name type="scientific">marine metagenome</name>
    <dbReference type="NCBI Taxonomy" id="408172"/>
    <lineage>
        <taxon>unclassified sequences</taxon>
        <taxon>metagenomes</taxon>
        <taxon>ecological metagenomes</taxon>
    </lineage>
</organism>
<dbReference type="EMBL" id="UINC01045544">
    <property type="protein sequence ID" value="SVB52431.1"/>
    <property type="molecule type" value="Genomic_DNA"/>
</dbReference>